<dbReference type="SUPFAM" id="SSF55729">
    <property type="entry name" value="Acyl-CoA N-acyltransferases (Nat)"/>
    <property type="match status" value="1"/>
</dbReference>
<evidence type="ECO:0000313" key="3">
    <source>
        <dbReference type="Proteomes" id="UP000198600"/>
    </source>
</evidence>
<gene>
    <name evidence="2" type="ORF">SAMN05216202_3298</name>
</gene>
<dbReference type="STRING" id="46679.SAMN05216202_3298"/>
<organism evidence="2 3">
    <name type="scientific">Pseudomonas mucidolens</name>
    <dbReference type="NCBI Taxonomy" id="46679"/>
    <lineage>
        <taxon>Bacteria</taxon>
        <taxon>Pseudomonadati</taxon>
        <taxon>Pseudomonadota</taxon>
        <taxon>Gammaproteobacteria</taxon>
        <taxon>Pseudomonadales</taxon>
        <taxon>Pseudomonadaceae</taxon>
        <taxon>Pseudomonas</taxon>
    </lineage>
</organism>
<sequence length="255" mass="28331">MPNIVEARYHCAEEYFFAAISPSHRRFNACVNVYRDDEYRSVWNLLLVRVGSAPLGNAMLECEALMRRTKLPIRLVARQEHVEALGETLEMLGFIEIETSTAMVLDLAGIAASPHVAGDAEISWTHNLNDWAGPMANAFGMPAEGAAHYQARHQMALDRGARFYHFTLAEKGQPVSSLTLTLCDDLARLNDIGTDAAYRAKGYSTRLIHTALAHATSLGARWCFLEASTQGLSLYHALGFRALFQYRSFVRGPLL</sequence>
<dbReference type="EMBL" id="LT629802">
    <property type="protein sequence ID" value="SDV02264.1"/>
    <property type="molecule type" value="Genomic_DNA"/>
</dbReference>
<keyword evidence="2" id="KW-0808">Transferase</keyword>
<reference evidence="3" key="1">
    <citation type="submission" date="2016-10" db="EMBL/GenBank/DDBJ databases">
        <authorList>
            <person name="Varghese N."/>
            <person name="Submissions S."/>
        </authorList>
    </citation>
    <scope>NUCLEOTIDE SEQUENCE [LARGE SCALE GENOMIC DNA]</scope>
    <source>
        <strain evidence="3">LMG 2223</strain>
    </source>
</reference>
<protein>
    <submittedName>
        <fullName evidence="2">Acetyltransferase (GNAT) family protein</fullName>
    </submittedName>
</protein>
<dbReference type="PROSITE" id="PS51186">
    <property type="entry name" value="GNAT"/>
    <property type="match status" value="1"/>
</dbReference>
<keyword evidence="3" id="KW-1185">Reference proteome</keyword>
<dbReference type="Proteomes" id="UP000198600">
    <property type="component" value="Chromosome I"/>
</dbReference>
<dbReference type="AlphaFoldDB" id="A0A1H2NA81"/>
<feature type="domain" description="N-acetyltransferase" evidence="1">
    <location>
        <begin position="114"/>
        <end position="255"/>
    </location>
</feature>
<evidence type="ECO:0000259" key="1">
    <source>
        <dbReference type="PROSITE" id="PS51186"/>
    </source>
</evidence>
<dbReference type="Gene3D" id="3.40.630.30">
    <property type="match status" value="1"/>
</dbReference>
<dbReference type="GO" id="GO:0016747">
    <property type="term" value="F:acyltransferase activity, transferring groups other than amino-acyl groups"/>
    <property type="evidence" value="ECO:0007669"/>
    <property type="project" value="InterPro"/>
</dbReference>
<dbReference type="InterPro" id="IPR016181">
    <property type="entry name" value="Acyl_CoA_acyltransferase"/>
</dbReference>
<dbReference type="Pfam" id="PF00583">
    <property type="entry name" value="Acetyltransf_1"/>
    <property type="match status" value="1"/>
</dbReference>
<evidence type="ECO:0000313" key="2">
    <source>
        <dbReference type="EMBL" id="SDV02264.1"/>
    </source>
</evidence>
<accession>A0A1H2NA81</accession>
<proteinExistence type="predicted"/>
<dbReference type="OrthoDB" id="5637934at2"/>
<name>A0A1H2NA81_9PSED</name>
<dbReference type="RefSeq" id="WP_084376980.1">
    <property type="nucleotide sequence ID" value="NZ_LS483433.1"/>
</dbReference>
<dbReference type="CDD" id="cd04301">
    <property type="entry name" value="NAT_SF"/>
    <property type="match status" value="1"/>
</dbReference>
<dbReference type="InterPro" id="IPR000182">
    <property type="entry name" value="GNAT_dom"/>
</dbReference>